<keyword evidence="3" id="KW-1185">Reference proteome</keyword>
<keyword evidence="1" id="KW-0812">Transmembrane</keyword>
<dbReference type="Proteomes" id="UP000199385">
    <property type="component" value="Chromosome I"/>
</dbReference>
<name>A0A1A8ZZT8_9ACTN</name>
<accession>A0A1A8ZZT8</accession>
<keyword evidence="1" id="KW-0472">Membrane</keyword>
<dbReference type="EMBL" id="LT594323">
    <property type="protein sequence ID" value="SBT49457.1"/>
    <property type="molecule type" value="Genomic_DNA"/>
</dbReference>
<dbReference type="PATRIC" id="fig|261654.4.peg.4489"/>
<dbReference type="InterPro" id="IPR036278">
    <property type="entry name" value="Sialidase_sf"/>
</dbReference>
<dbReference type="SUPFAM" id="SSF50939">
    <property type="entry name" value="Sialidases"/>
    <property type="match status" value="1"/>
</dbReference>
<dbReference type="RefSeq" id="WP_091667322.1">
    <property type="nucleotide sequence ID" value="NZ_LT594323.1"/>
</dbReference>
<organism evidence="2 3">
    <name type="scientific">Micromonospora auratinigra</name>
    <dbReference type="NCBI Taxonomy" id="261654"/>
    <lineage>
        <taxon>Bacteria</taxon>
        <taxon>Bacillati</taxon>
        <taxon>Actinomycetota</taxon>
        <taxon>Actinomycetes</taxon>
        <taxon>Micromonosporales</taxon>
        <taxon>Micromonosporaceae</taxon>
        <taxon>Micromonospora</taxon>
    </lineage>
</organism>
<feature type="transmembrane region" description="Helical" evidence="1">
    <location>
        <begin position="39"/>
        <end position="59"/>
    </location>
</feature>
<sequence length="415" mass="43867">MSAPEFTGFDVDTVAEAVRQPSLDDLWSAARSRRRRRSAVVAVVVLIALVGAAAGPLAARSGGGPEVAGPVPPPLRPGRAADVILTGPQSAVGVAQIACTLFFTHTGDGGRGWSDWDAGRYQAEDCDRDNEGRDDANLTYNVLDERTYLVREDGPGLSRLSTDHGHTWRDADEAIEPVPAFPRTARPVHCQMACGAIRAVLAVDPTTGTVYRLAGELPSPNPPVAVYPTTDGTIWAAYLPGPGAGEGLIVARSTDRGATWVAQRSVNPKNAIALAAVDDHTAYLLIEPPPPDGTTAPTGTARLLRTTDDGETWTDLGTDLPATRENEYLVLGTDGSLLVARAGYTDPRAGATLFVSRDGGKQFTLAREYRHLEDSVGAAPGRAWLYGRDDLSDVGADHVVVTGDGSGWTRIPLPH</sequence>
<evidence type="ECO:0000313" key="3">
    <source>
        <dbReference type="Proteomes" id="UP000199385"/>
    </source>
</evidence>
<proteinExistence type="predicted"/>
<dbReference type="STRING" id="261654.GA0070611_4430"/>
<dbReference type="OrthoDB" id="9764804at2"/>
<reference evidence="3" key="1">
    <citation type="submission" date="2016-06" db="EMBL/GenBank/DDBJ databases">
        <authorList>
            <person name="Varghese N."/>
            <person name="Submissions Spin"/>
        </authorList>
    </citation>
    <scope>NUCLEOTIDE SEQUENCE [LARGE SCALE GENOMIC DNA]</scope>
    <source>
        <strain evidence="3">DSM 44815</strain>
    </source>
</reference>
<dbReference type="AlphaFoldDB" id="A0A1A8ZZT8"/>
<protein>
    <submittedName>
        <fullName evidence="2">BNR repeat-like domain</fullName>
    </submittedName>
</protein>
<evidence type="ECO:0000256" key="1">
    <source>
        <dbReference type="SAM" id="Phobius"/>
    </source>
</evidence>
<dbReference type="CDD" id="cd15482">
    <property type="entry name" value="Sialidase_non-viral"/>
    <property type="match status" value="1"/>
</dbReference>
<keyword evidence="1" id="KW-1133">Transmembrane helix</keyword>
<dbReference type="InterPro" id="IPR015943">
    <property type="entry name" value="WD40/YVTN_repeat-like_dom_sf"/>
</dbReference>
<evidence type="ECO:0000313" key="2">
    <source>
        <dbReference type="EMBL" id="SBT49457.1"/>
    </source>
</evidence>
<dbReference type="Gene3D" id="2.130.10.10">
    <property type="entry name" value="YVTN repeat-like/Quinoprotein amine dehydrogenase"/>
    <property type="match status" value="1"/>
</dbReference>
<gene>
    <name evidence="2" type="ORF">GA0070611_4430</name>
</gene>